<accession>A0A7G3G6H0</accession>
<reference evidence="2 3" key="1">
    <citation type="submission" date="2018-01" db="EMBL/GenBank/DDBJ databases">
        <title>Genome sequence of Iodobacter sp. strain PCH194 isolated from Indian Trans-Himalaya.</title>
        <authorList>
            <person name="Kumar V."/>
            <person name="Thakur V."/>
            <person name="Kumar S."/>
            <person name="Singh D."/>
        </authorList>
    </citation>
    <scope>NUCLEOTIDE SEQUENCE [LARGE SCALE GENOMIC DNA]</scope>
    <source>
        <strain evidence="2 3">PCH194</strain>
    </source>
</reference>
<evidence type="ECO:0000313" key="2">
    <source>
        <dbReference type="EMBL" id="QBC42613.1"/>
    </source>
</evidence>
<dbReference type="EMBL" id="CP025781">
    <property type="protein sequence ID" value="QBC42613.1"/>
    <property type="molecule type" value="Genomic_DNA"/>
</dbReference>
<dbReference type="Proteomes" id="UP000515917">
    <property type="component" value="Chromosome"/>
</dbReference>
<keyword evidence="1" id="KW-1133">Transmembrane helix</keyword>
<keyword evidence="3" id="KW-1185">Reference proteome</keyword>
<dbReference type="AlphaFoldDB" id="A0A7G3G6H0"/>
<proteinExistence type="predicted"/>
<name>A0A7G3G6H0_9NEIS</name>
<keyword evidence="1" id="KW-0812">Transmembrane</keyword>
<keyword evidence="1" id="KW-0472">Membrane</keyword>
<feature type="transmembrane region" description="Helical" evidence="1">
    <location>
        <begin position="31"/>
        <end position="54"/>
    </location>
</feature>
<protein>
    <submittedName>
        <fullName evidence="2">Uncharacterized protein</fullName>
    </submittedName>
</protein>
<evidence type="ECO:0000256" key="1">
    <source>
        <dbReference type="SAM" id="Phobius"/>
    </source>
</evidence>
<dbReference type="KEGG" id="ifl:C1H71_02935"/>
<organism evidence="2 3">
    <name type="scientific">Iodobacter fluviatilis</name>
    <dbReference type="NCBI Taxonomy" id="537"/>
    <lineage>
        <taxon>Bacteria</taxon>
        <taxon>Pseudomonadati</taxon>
        <taxon>Pseudomonadota</taxon>
        <taxon>Betaproteobacteria</taxon>
        <taxon>Neisseriales</taxon>
        <taxon>Chitinibacteraceae</taxon>
        <taxon>Iodobacter</taxon>
    </lineage>
</organism>
<sequence length="72" mass="8385">MAVWICYPLKYGLFYHLGIGSWRLIHNCLKAYLLGVLSQLWVFLGRALRLVYWLGYGAVGVLRRDILRVINC</sequence>
<evidence type="ECO:0000313" key="3">
    <source>
        <dbReference type="Proteomes" id="UP000515917"/>
    </source>
</evidence>
<gene>
    <name evidence="2" type="ORF">C1H71_02935</name>
</gene>